<dbReference type="InParanoid" id="D1YVV4"/>
<dbReference type="PANTHER" id="PTHR42685:SF18">
    <property type="entry name" value="DIGERANYLGERANYLGLYCEROPHOSPHOLIPID REDUCTASE"/>
    <property type="match status" value="1"/>
</dbReference>
<feature type="binding site" evidence="8">
    <location>
        <position position="291"/>
    </location>
    <ligand>
        <name>FAD</name>
        <dbReference type="ChEBI" id="CHEBI:57692"/>
    </ligand>
</feature>
<keyword evidence="6 8" id="KW-0594">Phospholipid biosynthesis</keyword>
<dbReference type="Gene3D" id="3.50.50.60">
    <property type="entry name" value="FAD/NAD(P)-binding domain"/>
    <property type="match status" value="1"/>
</dbReference>
<feature type="domain" description="Digeranylgeranylglycerophospholipid reductase catalytic" evidence="10">
    <location>
        <begin position="176"/>
        <end position="260"/>
    </location>
</feature>
<comment type="function">
    <text evidence="8">Is involved in the reduction of 2,3-digeranylgeranylglycerophospholipids (unsaturated archaeols) into 2,3-diphytanylglycerophospholipids (saturated archaeols) in the biosynthesis of archaeal membrane lipids. Catalyzes the formation of archaetidic acid (2,3-di-O-phytanyl-sn-glyceryl phosphate) from 2,3-di-O-geranylgeranylglyceryl phosphate (DGGGP) via the hydrogenation of each double bond of the isoprenoid chains. Is also probably able to reduce double bonds of geranyl groups in CDP-2,3-bis-O-(geranylgeranyl)-sn-glycerol and archaetidylserine, thus acting at various stages in the biosynthesis of archaeal membrane lipids.</text>
</comment>
<dbReference type="PANTHER" id="PTHR42685">
    <property type="entry name" value="GERANYLGERANYL DIPHOSPHATE REDUCTASE"/>
    <property type="match status" value="1"/>
</dbReference>
<evidence type="ECO:0000256" key="8">
    <source>
        <dbReference type="HAMAP-Rule" id="MF_01287"/>
    </source>
</evidence>
<feature type="binding site" evidence="8">
    <location>
        <position position="99"/>
    </location>
    <ligand>
        <name>FAD</name>
        <dbReference type="ChEBI" id="CHEBI:57692"/>
    </ligand>
</feature>
<dbReference type="HAMAP" id="MF_01287">
    <property type="entry name" value="DGGGPL_reductase"/>
    <property type="match status" value="1"/>
</dbReference>
<dbReference type="Gene3D" id="3.30.9.10">
    <property type="entry name" value="D-Amino Acid Oxidase, subunit A, domain 2"/>
    <property type="match status" value="1"/>
</dbReference>
<dbReference type="EC" id="1.3.7.11" evidence="8"/>
<feature type="binding site" evidence="8">
    <location>
        <position position="45"/>
    </location>
    <ligand>
        <name>FAD</name>
        <dbReference type="ChEBI" id="CHEBI:57692"/>
    </ligand>
</feature>
<comment type="catalytic activity">
    <reaction evidence="8">
        <text>archaetidylserine + 8 AH2 = 2,3-bis-O-phytanyl-sn-glycero-3-phospho-L-serine + 8 A</text>
        <dbReference type="Rhea" id="RHEA:84215"/>
        <dbReference type="ChEBI" id="CHEBI:13193"/>
        <dbReference type="ChEBI" id="CHEBI:17499"/>
        <dbReference type="ChEBI" id="CHEBI:71517"/>
        <dbReference type="ChEBI" id="CHEBI:74853"/>
    </reaction>
</comment>
<dbReference type="InterPro" id="IPR023590">
    <property type="entry name" value="DGGGPL_reductase"/>
</dbReference>
<dbReference type="InterPro" id="IPR003953">
    <property type="entry name" value="FAD-dep_OxRdtase_2_FAD-bd"/>
</dbReference>
<dbReference type="PRINTS" id="PR00420">
    <property type="entry name" value="RNGMNOXGNASE"/>
</dbReference>
<dbReference type="PATRIC" id="fig|304371.9.peg.518"/>
<dbReference type="UniPathway" id="UPA00940"/>
<reference evidence="12" key="3">
    <citation type="journal article" date="2011" name="PLoS ONE">
        <title>Genome sequence of a mesophilic hydrogenotrophic methanogen Methanocella paludicola, the first cultivated representative of the order Methanocellales.</title>
        <authorList>
            <person name="Sakai S."/>
            <person name="Takaki Y."/>
            <person name="Shimamura S."/>
            <person name="Sekine M."/>
            <person name="Tajima T."/>
            <person name="Kosugi H."/>
            <person name="Ichikawa N."/>
            <person name="Tasumi E."/>
            <person name="Hiraki A.T."/>
            <person name="Shimizu A."/>
            <person name="Kato Y."/>
            <person name="Nishiko R."/>
            <person name="Mori K."/>
            <person name="Fujita N."/>
            <person name="Imachi H."/>
            <person name="Takai K."/>
        </authorList>
    </citation>
    <scope>NUCLEOTIDE SEQUENCE [LARGE SCALE GENOMIC DNA]</scope>
    <source>
        <strain evidence="12">DSM 17711 / JCM 13418 / NBRC 101707 / SANAE</strain>
    </source>
</reference>
<evidence type="ECO:0000313" key="11">
    <source>
        <dbReference type="EMBL" id="BAI60576.1"/>
    </source>
</evidence>
<evidence type="ECO:0000259" key="10">
    <source>
        <dbReference type="Pfam" id="PF22578"/>
    </source>
</evidence>
<dbReference type="FunCoup" id="D1YVV4">
    <property type="interactions" value="54"/>
</dbReference>
<dbReference type="KEGG" id="mpd:MCP_0504"/>
<dbReference type="GO" id="GO:0046467">
    <property type="term" value="P:membrane lipid biosynthetic process"/>
    <property type="evidence" value="ECO:0007669"/>
    <property type="project" value="InterPro"/>
</dbReference>
<comment type="catalytic activity">
    <reaction evidence="8">
        <text>2,3-bis-O-(phytanyl)-sn-glycerol 1-phosphate + 8 oxidized 2[4Fe-4S]-[ferredoxin] = 2,3-bis-O-(geranylgeranyl)-sn-glycerol 1-phosphate + 8 reduced 2[4Fe-4S]-[ferredoxin] + 16 H(+)</text>
        <dbReference type="Rhea" id="RHEA:36159"/>
        <dbReference type="Rhea" id="RHEA-COMP:10002"/>
        <dbReference type="Rhea" id="RHEA-COMP:10004"/>
        <dbReference type="ChEBI" id="CHEBI:15378"/>
        <dbReference type="ChEBI" id="CHEBI:33722"/>
        <dbReference type="ChEBI" id="CHEBI:33723"/>
        <dbReference type="ChEBI" id="CHEBI:58837"/>
        <dbReference type="ChEBI" id="CHEBI:73125"/>
        <dbReference type="EC" id="1.3.7.11"/>
    </reaction>
</comment>
<feature type="binding site" evidence="8">
    <location>
        <position position="123"/>
    </location>
    <ligand>
        <name>FAD</name>
        <dbReference type="ChEBI" id="CHEBI:57692"/>
    </ligand>
</feature>
<dbReference type="SUPFAM" id="SSF51905">
    <property type="entry name" value="FAD/NAD(P)-binding domain"/>
    <property type="match status" value="1"/>
</dbReference>
<dbReference type="GO" id="GO:0050660">
    <property type="term" value="F:flavin adenine dinucleotide binding"/>
    <property type="evidence" value="ECO:0007669"/>
    <property type="project" value="UniProtKB-UniRule"/>
</dbReference>
<name>D1YVV4_METPS</name>
<comment type="cofactor">
    <cofactor evidence="8">
        <name>FAD</name>
        <dbReference type="ChEBI" id="CHEBI:57692"/>
    </cofactor>
    <text evidence="8">Binds 1 FAD per subunit.</text>
</comment>
<dbReference type="RefSeq" id="WP_012899256.1">
    <property type="nucleotide sequence ID" value="NC_013665.1"/>
</dbReference>
<feature type="binding site" evidence="8">
    <location>
        <position position="46"/>
    </location>
    <ligand>
        <name>FAD</name>
        <dbReference type="ChEBI" id="CHEBI:57692"/>
    </ligand>
</feature>
<dbReference type="EMBL" id="AP011532">
    <property type="protein sequence ID" value="BAI60576.1"/>
    <property type="molecule type" value="Genomic_DNA"/>
</dbReference>
<dbReference type="Proteomes" id="UP000001882">
    <property type="component" value="Chromosome"/>
</dbReference>
<accession>D1YVV4</accession>
<comment type="catalytic activity">
    <reaction evidence="8">
        <text>a 2,3-bis-O-phytanyl-sn-glycerol 1-phospholipid + 8 oxidized 2[4Fe-4S]-[ferredoxin] = a 2,3-bis-O-(geranylgeranyl)-sn-glycerol 1-phospholipid + 8 reduced 2[4Fe-4S]-[ferredoxin] + 16 H(+)</text>
        <dbReference type="Rhea" id="RHEA:54324"/>
        <dbReference type="Rhea" id="RHEA-COMP:10002"/>
        <dbReference type="Rhea" id="RHEA-COMP:10004"/>
        <dbReference type="ChEBI" id="CHEBI:15378"/>
        <dbReference type="ChEBI" id="CHEBI:33722"/>
        <dbReference type="ChEBI" id="CHEBI:33723"/>
        <dbReference type="ChEBI" id="CHEBI:138139"/>
        <dbReference type="ChEBI" id="CHEBI:138140"/>
        <dbReference type="EC" id="1.3.7.11"/>
    </reaction>
</comment>
<dbReference type="GeneID" id="8680585"/>
<dbReference type="InterPro" id="IPR054715">
    <property type="entry name" value="GGR_cat"/>
</dbReference>
<dbReference type="STRING" id="304371.MCP_0504"/>
<comment type="similarity">
    <text evidence="8">Belongs to the geranylgeranyl reductase family. DGGGPL reductase subfamily.</text>
</comment>
<evidence type="ECO:0000313" key="12">
    <source>
        <dbReference type="Proteomes" id="UP000001882"/>
    </source>
</evidence>
<evidence type="ECO:0000256" key="1">
    <source>
        <dbReference type="ARBA" id="ARBA00022516"/>
    </source>
</evidence>
<protein>
    <recommendedName>
        <fullName evidence="8">Digeranylgeranylglycerophospholipid reductase</fullName>
        <shortName evidence="8">DGGGPL reductase</shortName>
        <ecNumber evidence="8">1.3.7.11</ecNumber>
    </recommendedName>
    <alternativeName>
        <fullName evidence="8">2,3-bis-O-geranylgeranylglyceryl phosphate reductase</fullName>
    </alternativeName>
    <alternativeName>
        <fullName evidence="8">Geranylgeranyl reductase</fullName>
        <shortName evidence="8">GGR</shortName>
    </alternativeName>
</protein>
<dbReference type="GO" id="GO:0046474">
    <property type="term" value="P:glycerophospholipid biosynthetic process"/>
    <property type="evidence" value="ECO:0007669"/>
    <property type="project" value="UniProtKB-UniRule"/>
</dbReference>
<dbReference type="GO" id="GO:0016020">
    <property type="term" value="C:membrane"/>
    <property type="evidence" value="ECO:0007669"/>
    <property type="project" value="GOC"/>
</dbReference>
<reference evidence="11 12" key="1">
    <citation type="journal article" date="2007" name="Appl. Environ. Microbiol.">
        <title>Isolation of key methanogens for global methane emission from rice paddy fields: a novel isolate affiliated with the clone cluster rice cluster I.</title>
        <authorList>
            <person name="Sakai S."/>
            <person name="Imachi H."/>
            <person name="Sekiguchi Y."/>
            <person name="Ohashi A."/>
            <person name="Harada H."/>
            <person name="Kamagata Y."/>
        </authorList>
    </citation>
    <scope>NUCLEOTIDE SEQUENCE [LARGE SCALE GENOMIC DNA]</scope>
    <source>
        <strain evidence="12">DSM 17711 / JCM 13418 / NBRC 101707 / SANAE</strain>
    </source>
</reference>
<feature type="binding site" evidence="8">
    <location>
        <position position="279"/>
    </location>
    <ligand>
        <name>FAD</name>
        <dbReference type="ChEBI" id="CHEBI:57692"/>
    </ligand>
</feature>
<feature type="binding site" evidence="8">
    <location>
        <position position="370"/>
    </location>
    <ligand>
        <name>a 2,3-bis-O-(geranylgeranyl)-sn-glycerol 1-phospholipid</name>
        <dbReference type="ChEBI" id="CHEBI:138140"/>
    </ligand>
</feature>
<keyword evidence="2 8" id="KW-0285">Flavoprotein</keyword>
<dbReference type="GO" id="GO:0016628">
    <property type="term" value="F:oxidoreductase activity, acting on the CH-CH group of donors, NAD or NADP as acceptor"/>
    <property type="evidence" value="ECO:0007669"/>
    <property type="project" value="InterPro"/>
</dbReference>
<dbReference type="InterPro" id="IPR011777">
    <property type="entry name" value="Geranylgeranyl_Rdtase_fam"/>
</dbReference>
<dbReference type="eggNOG" id="arCOG00570">
    <property type="taxonomic scope" value="Archaea"/>
</dbReference>
<keyword evidence="5 8" id="KW-0443">Lipid metabolism</keyword>
<dbReference type="NCBIfam" id="TIGR02032">
    <property type="entry name" value="GG-red-SF"/>
    <property type="match status" value="1"/>
</dbReference>
<feature type="binding site" evidence="8">
    <location>
        <position position="48"/>
    </location>
    <ligand>
        <name>FAD</name>
        <dbReference type="ChEBI" id="CHEBI:57692"/>
    </ligand>
</feature>
<dbReference type="OrthoDB" id="6062at2157"/>
<dbReference type="Pfam" id="PF22578">
    <property type="entry name" value="GGR_cat"/>
    <property type="match status" value="1"/>
</dbReference>
<feature type="binding site" evidence="8">
    <location>
        <position position="292"/>
    </location>
    <ligand>
        <name>FAD</name>
        <dbReference type="ChEBI" id="CHEBI:57692"/>
    </ligand>
</feature>
<keyword evidence="1 8" id="KW-0444">Lipid biosynthesis</keyword>
<comment type="caution">
    <text evidence="8">Lacks conserved residue(s) required for the propagation of feature annotation.</text>
</comment>
<comment type="catalytic activity">
    <reaction evidence="8">
        <text>CDP-2,3-bis-O-(geranylgeranyl)-sn-glycerol + 8 AH2 = CDP-2,3-bis-O-(phytanyl)-sn-glycerol + 8 A</text>
        <dbReference type="Rhea" id="RHEA:84207"/>
        <dbReference type="ChEBI" id="CHEBI:13193"/>
        <dbReference type="ChEBI" id="CHEBI:17499"/>
        <dbReference type="ChEBI" id="CHEBI:58838"/>
        <dbReference type="ChEBI" id="CHEBI:74004"/>
    </reaction>
</comment>
<evidence type="ECO:0000256" key="7">
    <source>
        <dbReference type="ARBA" id="ARBA00023264"/>
    </source>
</evidence>
<feature type="binding site" evidence="8">
    <location>
        <position position="34"/>
    </location>
    <ligand>
        <name>FAD</name>
        <dbReference type="ChEBI" id="CHEBI:57692"/>
    </ligand>
</feature>
<evidence type="ECO:0000259" key="9">
    <source>
        <dbReference type="Pfam" id="PF00890"/>
    </source>
</evidence>
<keyword evidence="12" id="KW-1185">Reference proteome</keyword>
<comment type="miscellaneous">
    <text evidence="8">Reduction reaction proceeds via syn addition of hydrogen for double bonds.</text>
</comment>
<feature type="binding site" evidence="8">
    <location>
        <position position="15"/>
    </location>
    <ligand>
        <name>FAD</name>
        <dbReference type="ChEBI" id="CHEBI:57692"/>
    </ligand>
</feature>
<feature type="domain" description="FAD-dependent oxidoreductase 2 FAD-binding" evidence="9">
    <location>
        <begin position="6"/>
        <end position="49"/>
    </location>
</feature>
<comment type="catalytic activity">
    <reaction evidence="8">
        <text>a 2,3-bis-O-phytanyl-sn-glycerol 1-phospholipid + 8 A = a 2,3-bis-O-(geranylgeranyl)-sn-glycerol 1-phospholipid + 8 AH2</text>
        <dbReference type="Rhea" id="RHEA:64376"/>
        <dbReference type="ChEBI" id="CHEBI:13193"/>
        <dbReference type="ChEBI" id="CHEBI:17499"/>
        <dbReference type="ChEBI" id="CHEBI:138139"/>
        <dbReference type="ChEBI" id="CHEBI:138140"/>
    </reaction>
</comment>
<evidence type="ECO:0000256" key="5">
    <source>
        <dbReference type="ARBA" id="ARBA00023098"/>
    </source>
</evidence>
<keyword evidence="7 8" id="KW-1208">Phospholipid metabolism</keyword>
<evidence type="ECO:0000256" key="4">
    <source>
        <dbReference type="ARBA" id="ARBA00023002"/>
    </source>
</evidence>
<organism evidence="11 12">
    <name type="scientific">Methanocella paludicola (strain DSM 17711 / JCM 13418 / NBRC 101707 / SANAE)</name>
    <dbReference type="NCBI Taxonomy" id="304371"/>
    <lineage>
        <taxon>Archaea</taxon>
        <taxon>Methanobacteriati</taxon>
        <taxon>Methanobacteriota</taxon>
        <taxon>Stenosarchaea group</taxon>
        <taxon>Methanomicrobia</taxon>
        <taxon>Methanocellales</taxon>
        <taxon>Methanocellaceae</taxon>
        <taxon>Methanocella</taxon>
    </lineage>
</organism>
<evidence type="ECO:0000256" key="3">
    <source>
        <dbReference type="ARBA" id="ARBA00022827"/>
    </source>
</evidence>
<evidence type="ECO:0000256" key="2">
    <source>
        <dbReference type="ARBA" id="ARBA00022630"/>
    </source>
</evidence>
<keyword evidence="3 8" id="KW-0274">FAD</keyword>
<dbReference type="InterPro" id="IPR036188">
    <property type="entry name" value="FAD/NAD-bd_sf"/>
</dbReference>
<dbReference type="InterPro" id="IPR050407">
    <property type="entry name" value="Geranylgeranyl_reductase"/>
</dbReference>
<dbReference type="GO" id="GO:0016636">
    <property type="term" value="F:oxidoreductase activity, acting on the CH-CH group of donors, iron-sulfur protein as acceptor"/>
    <property type="evidence" value="ECO:0007669"/>
    <property type="project" value="UniProtKB-UniRule"/>
</dbReference>
<keyword evidence="4 8" id="KW-0560">Oxidoreductase</keyword>
<gene>
    <name evidence="11" type="ordered locus">MCP_0504</name>
</gene>
<sequence length="392" mass="42320">MKSNYDVIVVGAGPAGSIAARTAAEQGLDVLLIEKRQEIGDPVRCAEGTGKMGLSQFIEPDPRWICAEVTGARIFAPDGTCIELNEKLAGKEVGYVLERKIFDRAVAKTAARAGAEVQVKTQATSLIKENGVVCGIKGKHRGEDFEARAKVVVGADGIESKVGKWAGINTTLKPKDIETCAQFLVTDIDIRADSCDFYMGNLRAPGGYVWIFPKGKREANVGLGMLGSRFTGKHPIDYLHEFMAWKFPEGKIIETVVGAVPASGMLKQLSTSGLVLVGDAGRVSDPITGGGIYNGMVSGRIAGNVLADAIKANDLSVKKLQRYDREVREALGKQLDRNYKAKEFVVKAEDSLMNSVARSLHGVNFEEMSVPKLLKEIITRNPSMFLELAGLF</sequence>
<proteinExistence type="inferred from homology"/>
<reference evidence="11 12" key="2">
    <citation type="journal article" date="2008" name="Int. J. Syst. Evol. Microbiol.">
        <title>Methanocella paludicola gen. nov., sp. nov., a methane-producing archaeon, the first isolate of the lineage 'Rice Cluster I', and proposal of the new archaeal order Methanocellales ord. nov.</title>
        <authorList>
            <person name="Sakai S."/>
            <person name="Imachi H."/>
            <person name="Hanada S."/>
            <person name="Ohashi A."/>
            <person name="Harada H."/>
            <person name="Kamagata Y."/>
        </authorList>
    </citation>
    <scope>NUCLEOTIDE SEQUENCE [LARGE SCALE GENOMIC DNA]</scope>
    <source>
        <strain evidence="12">DSM 17711 / JCM 13418 / NBRC 101707 / SANAE</strain>
    </source>
</reference>
<dbReference type="Pfam" id="PF00890">
    <property type="entry name" value="FAD_binding_2"/>
    <property type="match status" value="1"/>
</dbReference>
<evidence type="ECO:0000256" key="6">
    <source>
        <dbReference type="ARBA" id="ARBA00023209"/>
    </source>
</evidence>
<comment type="pathway">
    <text evidence="8">Membrane lipid metabolism; glycerophospholipid metabolism.</text>
</comment>
<dbReference type="AlphaFoldDB" id="D1YVV4"/>
<dbReference type="GO" id="GO:0045550">
    <property type="term" value="F:geranylgeranyl reductase activity"/>
    <property type="evidence" value="ECO:0007669"/>
    <property type="project" value="InterPro"/>
</dbReference>